<accession>A0ABT5AIK4</accession>
<dbReference type="EMBL" id="JAQMUC010000059">
    <property type="protein sequence ID" value="MDB9536240.1"/>
    <property type="molecule type" value="Genomic_DNA"/>
</dbReference>
<dbReference type="InterPro" id="IPR002826">
    <property type="entry name" value="MptE-like"/>
</dbReference>
<evidence type="ECO:0000313" key="3">
    <source>
        <dbReference type="Proteomes" id="UP001211249"/>
    </source>
</evidence>
<dbReference type="Gene3D" id="3.90.1480.10">
    <property type="entry name" value="Alpha-2,3-sialyltransferase"/>
    <property type="match status" value="1"/>
</dbReference>
<protein>
    <submittedName>
        <fullName evidence="2">DUF115 domain-containing protein</fullName>
    </submittedName>
</protein>
<organism evidence="2 3">
    <name type="scientific">Dolichospermum planctonicum CS-1226</name>
    <dbReference type="NCBI Taxonomy" id="3021751"/>
    <lineage>
        <taxon>Bacteria</taxon>
        <taxon>Bacillati</taxon>
        <taxon>Cyanobacteriota</taxon>
        <taxon>Cyanophyceae</taxon>
        <taxon>Nostocales</taxon>
        <taxon>Aphanizomenonaceae</taxon>
        <taxon>Dolichospermum</taxon>
        <taxon>Dolichospermum planctonicum</taxon>
    </lineage>
</organism>
<dbReference type="RefSeq" id="WP_271796066.1">
    <property type="nucleotide sequence ID" value="NZ_JAQMUC010000059.1"/>
</dbReference>
<feature type="domain" description="6-hydroxymethylpterin diphosphokinase MptE-like" evidence="1">
    <location>
        <begin position="42"/>
        <end position="196"/>
    </location>
</feature>
<keyword evidence="3" id="KW-1185">Reference proteome</keyword>
<comment type="caution">
    <text evidence="2">The sequence shown here is derived from an EMBL/GenBank/DDBJ whole genome shotgun (WGS) entry which is preliminary data.</text>
</comment>
<dbReference type="Pfam" id="PF01973">
    <property type="entry name" value="MptE-like"/>
    <property type="match status" value="1"/>
</dbReference>
<evidence type="ECO:0000313" key="2">
    <source>
        <dbReference type="EMBL" id="MDB9536240.1"/>
    </source>
</evidence>
<name>A0ABT5AIK4_9CYAN</name>
<evidence type="ECO:0000259" key="1">
    <source>
        <dbReference type="Pfam" id="PF01973"/>
    </source>
</evidence>
<reference evidence="2 3" key="1">
    <citation type="submission" date="2023-01" db="EMBL/GenBank/DDBJ databases">
        <title>Genomes from the Australian National Cyanobacteria Reference Collection.</title>
        <authorList>
            <person name="Willis A."/>
            <person name="Lee E.M.F."/>
        </authorList>
    </citation>
    <scope>NUCLEOTIDE SEQUENCE [LARGE SCALE GENOMIC DNA]</scope>
    <source>
        <strain evidence="2 3">CS-1226</strain>
    </source>
</reference>
<proteinExistence type="predicted"/>
<sequence length="278" mass="31662">MTENSSSKHPILSRRETINPYRHFARQCLEIGQRLLWDMNTVSWMSRRNLKKIKNSHLGEKAVVLGNGPSLLKHDLSIIDNTFTFGQNKINLLFDKSSFRPACIVAVDPIILNQNAHFYNETNIPLFLNHQSSNFIKHHEHITFLYNSSLGNGAFARDCSLNIGSSATVSYTSLQLAFHMGFSDVALIGCDHNYQTNQRPNTLVVTEGEDKNHFDPNYTQTGESWQVMNMLVAEVGYSLARDVFSAHGRRVVNCTEGGKLEVFERKNLQSWLLESWKK</sequence>
<dbReference type="Proteomes" id="UP001211249">
    <property type="component" value="Unassembled WGS sequence"/>
</dbReference>
<gene>
    <name evidence="2" type="ORF">PN451_10435</name>
</gene>